<evidence type="ECO:0000313" key="2">
    <source>
        <dbReference type="Proteomes" id="UP000198284"/>
    </source>
</evidence>
<dbReference type="Proteomes" id="UP000198284">
    <property type="component" value="Unassembled WGS sequence"/>
</dbReference>
<organism evidence="1 2">
    <name type="scientific">Noviherbaspirillum humi</name>
    <dbReference type="NCBI Taxonomy" id="1688639"/>
    <lineage>
        <taxon>Bacteria</taxon>
        <taxon>Pseudomonadati</taxon>
        <taxon>Pseudomonadota</taxon>
        <taxon>Betaproteobacteria</taxon>
        <taxon>Burkholderiales</taxon>
        <taxon>Oxalobacteraceae</taxon>
        <taxon>Noviherbaspirillum</taxon>
    </lineage>
</organism>
<proteinExistence type="predicted"/>
<accession>A0A239KM72</accession>
<dbReference type="AlphaFoldDB" id="A0A239KM72"/>
<dbReference type="OrthoDB" id="9803963at2"/>
<dbReference type="InterPro" id="IPR029057">
    <property type="entry name" value="PRTase-like"/>
</dbReference>
<dbReference type="Gene3D" id="3.40.50.2020">
    <property type="match status" value="1"/>
</dbReference>
<dbReference type="RefSeq" id="WP_089400962.1">
    <property type="nucleotide sequence ID" value="NZ_FZOT01000016.1"/>
</dbReference>
<dbReference type="EMBL" id="FZOT01000016">
    <property type="protein sequence ID" value="SNT19145.1"/>
    <property type="molecule type" value="Genomic_DNA"/>
</dbReference>
<sequence>MPDKGERLPKPFEGDDPTAYLRSGSRVGSAGAFSTVWKTAVQSAGFDRSSPMLLDVSTNRMLMVSLPAIHARQLGFERRCFIYSSALVVACRRGVAMVRKPGRLPTTVISDSCGLEYGTDRLEIEESLLPTGALPILVSTAAAIVPSEAVERMMFLALSFLVHAFT</sequence>
<reference evidence="1 2" key="1">
    <citation type="submission" date="2017-06" db="EMBL/GenBank/DDBJ databases">
        <authorList>
            <person name="Kim H.J."/>
            <person name="Triplett B.A."/>
        </authorList>
    </citation>
    <scope>NUCLEOTIDE SEQUENCE [LARGE SCALE GENOMIC DNA]</scope>
    <source>
        <strain evidence="1 2">U15</strain>
    </source>
</reference>
<protein>
    <submittedName>
        <fullName evidence="1">Uncharacterized protein</fullName>
    </submittedName>
</protein>
<name>A0A239KM72_9BURK</name>
<gene>
    <name evidence="1" type="ORF">SAMN06265795_11688</name>
</gene>
<keyword evidence="2" id="KW-1185">Reference proteome</keyword>
<evidence type="ECO:0000313" key="1">
    <source>
        <dbReference type="EMBL" id="SNT19145.1"/>
    </source>
</evidence>